<sequence length="100" mass="11156">MSPHDKKRGSEPKAYAAENDCKRLDDDVSKLNGFGCSKFNPIWEVKLCTPRHLVFISTTQIGEAPLLRNSQAISKTKNEPLSAPYACAWSVTSFIRGKEK</sequence>
<keyword evidence="2" id="KW-1185">Reference proteome</keyword>
<gene>
    <name evidence="1" type="ORF">EVAR_73657_1</name>
</gene>
<accession>A0A4C1TQH7</accession>
<evidence type="ECO:0000313" key="2">
    <source>
        <dbReference type="Proteomes" id="UP000299102"/>
    </source>
</evidence>
<dbReference type="EMBL" id="BGZK01005986">
    <property type="protein sequence ID" value="GBP16229.1"/>
    <property type="molecule type" value="Genomic_DNA"/>
</dbReference>
<organism evidence="1 2">
    <name type="scientific">Eumeta variegata</name>
    <name type="common">Bagworm moth</name>
    <name type="synonym">Eumeta japonica</name>
    <dbReference type="NCBI Taxonomy" id="151549"/>
    <lineage>
        <taxon>Eukaryota</taxon>
        <taxon>Metazoa</taxon>
        <taxon>Ecdysozoa</taxon>
        <taxon>Arthropoda</taxon>
        <taxon>Hexapoda</taxon>
        <taxon>Insecta</taxon>
        <taxon>Pterygota</taxon>
        <taxon>Neoptera</taxon>
        <taxon>Endopterygota</taxon>
        <taxon>Lepidoptera</taxon>
        <taxon>Glossata</taxon>
        <taxon>Ditrysia</taxon>
        <taxon>Tineoidea</taxon>
        <taxon>Psychidae</taxon>
        <taxon>Oiketicinae</taxon>
        <taxon>Eumeta</taxon>
    </lineage>
</organism>
<comment type="caution">
    <text evidence="1">The sequence shown here is derived from an EMBL/GenBank/DDBJ whole genome shotgun (WGS) entry which is preliminary data.</text>
</comment>
<name>A0A4C1TQH7_EUMVA</name>
<protein>
    <submittedName>
        <fullName evidence="1">Uncharacterized protein</fullName>
    </submittedName>
</protein>
<reference evidence="1 2" key="1">
    <citation type="journal article" date="2019" name="Commun. Biol.">
        <title>The bagworm genome reveals a unique fibroin gene that provides high tensile strength.</title>
        <authorList>
            <person name="Kono N."/>
            <person name="Nakamura H."/>
            <person name="Ohtoshi R."/>
            <person name="Tomita M."/>
            <person name="Numata K."/>
            <person name="Arakawa K."/>
        </authorList>
    </citation>
    <scope>NUCLEOTIDE SEQUENCE [LARGE SCALE GENOMIC DNA]</scope>
</reference>
<proteinExistence type="predicted"/>
<evidence type="ECO:0000313" key="1">
    <source>
        <dbReference type="EMBL" id="GBP16229.1"/>
    </source>
</evidence>
<dbReference type="Proteomes" id="UP000299102">
    <property type="component" value="Unassembled WGS sequence"/>
</dbReference>
<dbReference type="AlphaFoldDB" id="A0A4C1TQH7"/>